<organism evidence="5 6">
    <name type="scientific">Collinsella intestinalis DSM 13280</name>
    <dbReference type="NCBI Taxonomy" id="521003"/>
    <lineage>
        <taxon>Bacteria</taxon>
        <taxon>Bacillati</taxon>
        <taxon>Actinomycetota</taxon>
        <taxon>Coriobacteriia</taxon>
        <taxon>Coriobacteriales</taxon>
        <taxon>Coriobacteriaceae</taxon>
        <taxon>Collinsella</taxon>
    </lineage>
</organism>
<accession>C4F906</accession>
<feature type="non-terminal residue" evidence="5">
    <location>
        <position position="198"/>
    </location>
</feature>
<dbReference type="Proteomes" id="UP000003295">
    <property type="component" value="Unassembled WGS sequence"/>
</dbReference>
<dbReference type="Gene3D" id="1.10.287.470">
    <property type="entry name" value="Helix hairpin bin"/>
    <property type="match status" value="1"/>
</dbReference>
<evidence type="ECO:0000256" key="4">
    <source>
        <dbReference type="SAM" id="Phobius"/>
    </source>
</evidence>
<dbReference type="STRING" id="521003.COLINT_02532"/>
<evidence type="ECO:0000256" key="1">
    <source>
        <dbReference type="ARBA" id="ARBA00004196"/>
    </source>
</evidence>
<keyword evidence="4" id="KW-1133">Transmembrane helix</keyword>
<comment type="caution">
    <text evidence="5">The sequence shown here is derived from an EMBL/GenBank/DDBJ whole genome shotgun (WGS) entry which is preliminary data.</text>
</comment>
<dbReference type="AlphaFoldDB" id="C4F906"/>
<proteinExistence type="predicted"/>
<dbReference type="PANTHER" id="PTHR32347">
    <property type="entry name" value="EFFLUX SYSTEM COMPONENT YKNX-RELATED"/>
    <property type="match status" value="1"/>
</dbReference>
<protein>
    <submittedName>
        <fullName evidence="5">Uncharacterized protein</fullName>
    </submittedName>
</protein>
<dbReference type="eggNOG" id="COG0845">
    <property type="taxonomic scope" value="Bacteria"/>
</dbReference>
<dbReference type="SUPFAM" id="SSF111369">
    <property type="entry name" value="HlyD-like secretion proteins"/>
    <property type="match status" value="1"/>
</dbReference>
<sequence>MSDTNRENDPMDEFLSTLGDEPQETKVLRVPEVIPTIQGDATNTESNAGPDGQTPLEGSDAEAYAALKAKRAERRRKKLMRRGIVIGVAAAVIGGGAIAINILGKEPEQTMEAVTDFAVQGDFETIVDAKGTLQPLSATVITPEVGGQIESVNVVAGQTVKEGDVLMTIKNPELDRAVAEADRALRQARADLAAAQQA</sequence>
<evidence type="ECO:0000313" key="6">
    <source>
        <dbReference type="Proteomes" id="UP000003295"/>
    </source>
</evidence>
<feature type="region of interest" description="Disordered" evidence="3">
    <location>
        <begin position="1"/>
        <end position="58"/>
    </location>
</feature>
<dbReference type="HOGENOM" id="CLU_1380656_0_0_11"/>
<name>C4F906_9ACTN</name>
<keyword evidence="4" id="KW-0812">Transmembrane</keyword>
<feature type="transmembrane region" description="Helical" evidence="4">
    <location>
        <begin position="84"/>
        <end position="104"/>
    </location>
</feature>
<dbReference type="EMBL" id="ABXH02000008">
    <property type="protein sequence ID" value="EEP44787.1"/>
    <property type="molecule type" value="Genomic_DNA"/>
</dbReference>
<evidence type="ECO:0000313" key="5">
    <source>
        <dbReference type="EMBL" id="EEP44787.1"/>
    </source>
</evidence>
<keyword evidence="2" id="KW-0175">Coiled coil</keyword>
<dbReference type="Gene3D" id="2.40.50.100">
    <property type="match status" value="1"/>
</dbReference>
<reference evidence="5 6" key="1">
    <citation type="submission" date="2009-04" db="EMBL/GenBank/DDBJ databases">
        <authorList>
            <person name="Weinstock G."/>
            <person name="Sodergren E."/>
            <person name="Clifton S."/>
            <person name="Fulton L."/>
            <person name="Fulton B."/>
            <person name="Courtney L."/>
            <person name="Fronick C."/>
            <person name="Harrison M."/>
            <person name="Strong C."/>
            <person name="Farmer C."/>
            <person name="Delahaunty K."/>
            <person name="Markovic C."/>
            <person name="Hall O."/>
            <person name="Minx P."/>
            <person name="Tomlinson C."/>
            <person name="Mitreva M."/>
            <person name="Nelson J."/>
            <person name="Hou S."/>
            <person name="Wollam A."/>
            <person name="Pepin K.H."/>
            <person name="Johnson M."/>
            <person name="Bhonagiri V."/>
            <person name="Nash W.E."/>
            <person name="Warren W."/>
            <person name="Chinwalla A."/>
            <person name="Mardis E.R."/>
            <person name="Wilson R.K."/>
        </authorList>
    </citation>
    <scope>NUCLEOTIDE SEQUENCE [LARGE SCALE GENOMIC DNA]</scope>
    <source>
        <strain evidence="5 6">DSM 13280</strain>
    </source>
</reference>
<comment type="subcellular location">
    <subcellularLocation>
        <location evidence="1">Cell envelope</location>
    </subcellularLocation>
</comment>
<evidence type="ECO:0000256" key="3">
    <source>
        <dbReference type="SAM" id="MobiDB-lite"/>
    </source>
</evidence>
<dbReference type="InterPro" id="IPR050465">
    <property type="entry name" value="UPF0194_transport"/>
</dbReference>
<evidence type="ECO:0000256" key="2">
    <source>
        <dbReference type="ARBA" id="ARBA00023054"/>
    </source>
</evidence>
<dbReference type="GO" id="GO:0030313">
    <property type="term" value="C:cell envelope"/>
    <property type="evidence" value="ECO:0007669"/>
    <property type="project" value="UniProtKB-SubCell"/>
</dbReference>
<dbReference type="RefSeq" id="WP_006722769.1">
    <property type="nucleotide sequence ID" value="NZ_GG692710.1"/>
</dbReference>
<keyword evidence="4" id="KW-0472">Membrane</keyword>
<gene>
    <name evidence="5" type="ORF">COLINT_02532</name>
</gene>